<organism evidence="8 9">
    <name type="scientific">Phocicoccus pinnipedialis</name>
    <dbReference type="NCBI Taxonomy" id="110845"/>
    <lineage>
        <taxon>Bacteria</taxon>
        <taxon>Bacillati</taxon>
        <taxon>Bacillota</taxon>
        <taxon>Bacilli</taxon>
        <taxon>Bacillales</taxon>
        <taxon>Salinicoccaceae</taxon>
        <taxon>Phocicoccus</taxon>
    </lineage>
</organism>
<evidence type="ECO:0000256" key="4">
    <source>
        <dbReference type="ARBA" id="ARBA00022989"/>
    </source>
</evidence>
<evidence type="ECO:0000259" key="7">
    <source>
        <dbReference type="PROSITE" id="PS50850"/>
    </source>
</evidence>
<sequence>MSVSEVRSRIFTLEFIIVFIFHFILMFSMYTTLVTVSGVSMEKYGIGPSLAGFVASVFILGILSGRAVSGNLINKVGVKNVVWGGVAMFFLTYAFYFLDYGLIFLIIVRLLNGFATGYISTALNTLATIILPKDRRGEGISYFSLSLVLASSIGPFASFTIFKDMSFNQMLVIVGIIMAVTTVLFLFVKTNNSYSKYRNVQFKVIDKKAAVMAPGILILGFTQSTIFAFIGTYTILNGYVLAASLFFIVYSAATMLTRPITGRILDQKGSVGLIITTIIFNAIGYYILGGAISDWMVLVSAAVIGLGMGNYQSIAQATCVELGDKDNIGLSTSTFFISLEIGLGFGPLILGLIAGAVGYGQMYQLMVLPIAIALIHFIIFVKPKLTRPV</sequence>
<dbReference type="Pfam" id="PF07690">
    <property type="entry name" value="MFS_1"/>
    <property type="match status" value="1"/>
</dbReference>
<name>A0A6V7R3V8_9BACL</name>
<evidence type="ECO:0000256" key="1">
    <source>
        <dbReference type="ARBA" id="ARBA00004651"/>
    </source>
</evidence>
<dbReference type="InterPro" id="IPR020846">
    <property type="entry name" value="MFS_dom"/>
</dbReference>
<dbReference type="InterPro" id="IPR011701">
    <property type="entry name" value="MFS"/>
</dbReference>
<dbReference type="PANTHER" id="PTHR23531">
    <property type="entry name" value="QUINOLENE RESISTANCE PROTEIN NORA"/>
    <property type="match status" value="1"/>
</dbReference>
<dbReference type="SUPFAM" id="SSF103473">
    <property type="entry name" value="MFS general substrate transporter"/>
    <property type="match status" value="1"/>
</dbReference>
<accession>A0A6V7R3V8</accession>
<feature type="transmembrane region" description="Helical" evidence="6">
    <location>
        <begin position="295"/>
        <end position="314"/>
    </location>
</feature>
<feature type="transmembrane region" description="Helical" evidence="6">
    <location>
        <begin position="104"/>
        <end position="130"/>
    </location>
</feature>
<evidence type="ECO:0000313" key="8">
    <source>
        <dbReference type="EMBL" id="CAD2072020.1"/>
    </source>
</evidence>
<feature type="transmembrane region" description="Helical" evidence="6">
    <location>
        <begin position="12"/>
        <end position="30"/>
    </location>
</feature>
<feature type="domain" description="Major facilitator superfamily (MFS) profile" evidence="7">
    <location>
        <begin position="14"/>
        <end position="385"/>
    </location>
</feature>
<dbReference type="Gene3D" id="1.20.1250.20">
    <property type="entry name" value="MFS general substrate transporter like domains"/>
    <property type="match status" value="2"/>
</dbReference>
<feature type="transmembrane region" description="Helical" evidence="6">
    <location>
        <begin position="50"/>
        <end position="68"/>
    </location>
</feature>
<dbReference type="RefSeq" id="WP_186076083.1">
    <property type="nucleotide sequence ID" value="NZ_CAJEWB010000004.1"/>
</dbReference>
<feature type="transmembrane region" description="Helical" evidence="6">
    <location>
        <begin position="142"/>
        <end position="161"/>
    </location>
</feature>
<comment type="subcellular location">
    <subcellularLocation>
        <location evidence="1">Cell membrane</location>
        <topology evidence="1">Multi-pass membrane protein</topology>
    </subcellularLocation>
</comment>
<keyword evidence="3 6" id="KW-0812">Transmembrane</keyword>
<feature type="transmembrane region" description="Helical" evidence="6">
    <location>
        <begin position="167"/>
        <end position="188"/>
    </location>
</feature>
<reference evidence="8 9" key="1">
    <citation type="submission" date="2020-07" db="EMBL/GenBank/DDBJ databases">
        <authorList>
            <person name="Criscuolo A."/>
        </authorList>
    </citation>
    <scope>NUCLEOTIDE SEQUENCE [LARGE SCALE GENOMIC DNA]</scope>
    <source>
        <strain evidence="8">CIP107946</strain>
    </source>
</reference>
<evidence type="ECO:0000256" key="2">
    <source>
        <dbReference type="ARBA" id="ARBA00022448"/>
    </source>
</evidence>
<feature type="transmembrane region" description="Helical" evidence="6">
    <location>
        <begin position="80"/>
        <end position="98"/>
    </location>
</feature>
<feature type="transmembrane region" description="Helical" evidence="6">
    <location>
        <begin position="209"/>
        <end position="230"/>
    </location>
</feature>
<keyword evidence="2" id="KW-0813">Transport</keyword>
<feature type="transmembrane region" description="Helical" evidence="6">
    <location>
        <begin position="236"/>
        <end position="257"/>
    </location>
</feature>
<dbReference type="GO" id="GO:0005886">
    <property type="term" value="C:plasma membrane"/>
    <property type="evidence" value="ECO:0007669"/>
    <property type="project" value="UniProtKB-SubCell"/>
</dbReference>
<feature type="transmembrane region" description="Helical" evidence="6">
    <location>
        <begin position="269"/>
        <end position="289"/>
    </location>
</feature>
<dbReference type="InterPro" id="IPR036259">
    <property type="entry name" value="MFS_trans_sf"/>
</dbReference>
<dbReference type="GO" id="GO:0022857">
    <property type="term" value="F:transmembrane transporter activity"/>
    <property type="evidence" value="ECO:0007669"/>
    <property type="project" value="InterPro"/>
</dbReference>
<evidence type="ECO:0000256" key="3">
    <source>
        <dbReference type="ARBA" id="ARBA00022692"/>
    </source>
</evidence>
<dbReference type="InterPro" id="IPR052714">
    <property type="entry name" value="MFS_Exporter"/>
</dbReference>
<protein>
    <submittedName>
        <fullName evidence="8">Multidrug resistance protein MdtG</fullName>
    </submittedName>
</protein>
<dbReference type="PROSITE" id="PS50850">
    <property type="entry name" value="MFS"/>
    <property type="match status" value="1"/>
</dbReference>
<proteinExistence type="predicted"/>
<comment type="caution">
    <text evidence="8">The sequence shown here is derived from an EMBL/GenBank/DDBJ whole genome shotgun (WGS) entry which is preliminary data.</text>
</comment>
<dbReference type="PANTHER" id="PTHR23531:SF1">
    <property type="entry name" value="QUINOLENE RESISTANCE PROTEIN NORA"/>
    <property type="match status" value="1"/>
</dbReference>
<dbReference type="AlphaFoldDB" id="A0A6V7R3V8"/>
<evidence type="ECO:0000256" key="5">
    <source>
        <dbReference type="ARBA" id="ARBA00023136"/>
    </source>
</evidence>
<dbReference type="EMBL" id="CAJEWB010000004">
    <property type="protein sequence ID" value="CAD2072020.1"/>
    <property type="molecule type" value="Genomic_DNA"/>
</dbReference>
<gene>
    <name evidence="8" type="primary">mdtG_2</name>
    <name evidence="8" type="ORF">JEOPIN946_00218</name>
</gene>
<keyword evidence="4 6" id="KW-1133">Transmembrane helix</keyword>
<dbReference type="Proteomes" id="UP000588186">
    <property type="component" value="Unassembled WGS sequence"/>
</dbReference>
<evidence type="ECO:0000256" key="6">
    <source>
        <dbReference type="SAM" id="Phobius"/>
    </source>
</evidence>
<keyword evidence="5 6" id="KW-0472">Membrane</keyword>
<feature type="transmembrane region" description="Helical" evidence="6">
    <location>
        <begin position="335"/>
        <end position="357"/>
    </location>
</feature>
<keyword evidence="9" id="KW-1185">Reference proteome</keyword>
<feature type="transmembrane region" description="Helical" evidence="6">
    <location>
        <begin position="363"/>
        <end position="381"/>
    </location>
</feature>
<evidence type="ECO:0000313" key="9">
    <source>
        <dbReference type="Proteomes" id="UP000588186"/>
    </source>
</evidence>